<dbReference type="InterPro" id="IPR002104">
    <property type="entry name" value="Integrase_catalytic"/>
</dbReference>
<dbReference type="GO" id="GO:0015074">
    <property type="term" value="P:DNA integration"/>
    <property type="evidence" value="ECO:0007669"/>
    <property type="project" value="UniProtKB-KW"/>
</dbReference>
<evidence type="ECO:0000313" key="5">
    <source>
        <dbReference type="Proteomes" id="UP000004535"/>
    </source>
</evidence>
<dbReference type="GO" id="GO:0006310">
    <property type="term" value="P:DNA recombination"/>
    <property type="evidence" value="ECO:0007669"/>
    <property type="project" value="UniProtKB-KW"/>
</dbReference>
<evidence type="ECO:0000256" key="1">
    <source>
        <dbReference type="ARBA" id="ARBA00022908"/>
    </source>
</evidence>
<keyword evidence="1" id="KW-0229">DNA integration</keyword>
<dbReference type="GO" id="GO:0003677">
    <property type="term" value="F:DNA binding"/>
    <property type="evidence" value="ECO:0007669"/>
    <property type="project" value="InterPro"/>
</dbReference>
<accession>B9BNB9</accession>
<gene>
    <name evidence="4" type="ORF">BURMUCGD2_2347</name>
</gene>
<name>B9BNB9_9BURK</name>
<dbReference type="Pfam" id="PF00589">
    <property type="entry name" value="Phage_integrase"/>
    <property type="match status" value="1"/>
</dbReference>
<protein>
    <submittedName>
        <fullName evidence="4">Phage integrase family protein</fullName>
    </submittedName>
</protein>
<comment type="caution">
    <text evidence="4">The sequence shown here is derived from an EMBL/GenBank/DDBJ whole genome shotgun (WGS) entry which is preliminary data.</text>
</comment>
<evidence type="ECO:0000259" key="3">
    <source>
        <dbReference type="PROSITE" id="PS51898"/>
    </source>
</evidence>
<dbReference type="PROSITE" id="PS51898">
    <property type="entry name" value="TYR_RECOMBINASE"/>
    <property type="match status" value="1"/>
</dbReference>
<keyword evidence="2" id="KW-0233">DNA recombination</keyword>
<evidence type="ECO:0000313" key="4">
    <source>
        <dbReference type="EMBL" id="EEE08129.1"/>
    </source>
</evidence>
<dbReference type="RefSeq" id="WP_006405061.1">
    <property type="nucleotide sequence ID" value="NZ_ACFC01000003.1"/>
</dbReference>
<proteinExistence type="predicted"/>
<dbReference type="CDD" id="cd00796">
    <property type="entry name" value="INT_Rci_Hp1_C"/>
    <property type="match status" value="1"/>
</dbReference>
<dbReference type="InterPro" id="IPR013762">
    <property type="entry name" value="Integrase-like_cat_sf"/>
</dbReference>
<organism evidence="4 5">
    <name type="scientific">Burkholderia multivorans CGD2</name>
    <dbReference type="NCBI Taxonomy" id="513052"/>
    <lineage>
        <taxon>Bacteria</taxon>
        <taxon>Pseudomonadati</taxon>
        <taxon>Pseudomonadota</taxon>
        <taxon>Betaproteobacteria</taxon>
        <taxon>Burkholderiales</taxon>
        <taxon>Burkholderiaceae</taxon>
        <taxon>Burkholderia</taxon>
        <taxon>Burkholderia cepacia complex</taxon>
    </lineage>
</organism>
<dbReference type="PANTHER" id="PTHR30349">
    <property type="entry name" value="PHAGE INTEGRASE-RELATED"/>
    <property type="match status" value="1"/>
</dbReference>
<dbReference type="AlphaFoldDB" id="B9BNB9"/>
<sequence>MGTIQARTRQLDTIRYQATIRIKGFPTLSRAFPSRTEAEAWLAEHEASIHRRIHSAKIEAERQRIAAECSVQYRTLGDLMRRYLATVTPSKRSADQETIRMNGLLKHGIADCPIVNLDRQRVAEWRDARLQNVTGPTVRRDMILLAHVVKIGMVEWNTPLVENPFLTVRRPLEGPPRNRRMKSGEEPALLSVCDDARAPYLRPIVELALETALRQSELVQLDWSNVSMSGRYAYLPMTKSGTARGIPLSSRAVEILADLPAALDSDGNRAGPVFVGATSEAVKRAFIRASRRAGLANFRFHDLRHEATSRFFERGLTVPEVARITGHKTWTMLERYTHLQLADVARRLDGPKNPDMNAPMIEQLARKLRRLLANADRSLPAPDSQNE</sequence>
<evidence type="ECO:0000256" key="2">
    <source>
        <dbReference type="ARBA" id="ARBA00023172"/>
    </source>
</evidence>
<dbReference type="InterPro" id="IPR050090">
    <property type="entry name" value="Tyrosine_recombinase_XerCD"/>
</dbReference>
<dbReference type="EMBL" id="ACFC01000003">
    <property type="protein sequence ID" value="EEE08129.1"/>
    <property type="molecule type" value="Genomic_DNA"/>
</dbReference>
<feature type="domain" description="Tyr recombinase" evidence="3">
    <location>
        <begin position="176"/>
        <end position="349"/>
    </location>
</feature>
<dbReference type="PANTHER" id="PTHR30349:SF94">
    <property type="entry name" value="INTEGRASE_RECOMBINASE HI_1414-RELATED"/>
    <property type="match status" value="1"/>
</dbReference>
<reference evidence="4 5" key="1">
    <citation type="journal article" date="2012" name="J. Bacteriol.">
        <title>Draft Genome Sequence Determination for Cystic Fibrosis and Chronic Granulomatous Disease Burkholderia multivorans Isolates.</title>
        <authorList>
            <person name="Varga J.J."/>
            <person name="Losada L."/>
            <person name="Zelazny A.M."/>
            <person name="Brinkac L."/>
            <person name="Harkins D."/>
            <person name="Radune D."/>
            <person name="Hostetler J."/>
            <person name="Sampaio E.P."/>
            <person name="Ronning C.M."/>
            <person name="Nierman W.C."/>
            <person name="Greenberg D.E."/>
            <person name="Holland S.M."/>
            <person name="Goldberg J.B."/>
        </authorList>
    </citation>
    <scope>NUCLEOTIDE SEQUENCE [LARGE SCALE GENOMIC DNA]</scope>
    <source>
        <strain evidence="4 5">CGD2</strain>
    </source>
</reference>
<dbReference type="SUPFAM" id="SSF56349">
    <property type="entry name" value="DNA breaking-rejoining enzymes"/>
    <property type="match status" value="1"/>
</dbReference>
<dbReference type="Gene3D" id="1.10.443.10">
    <property type="entry name" value="Intergrase catalytic core"/>
    <property type="match status" value="1"/>
</dbReference>
<dbReference type="Proteomes" id="UP000004535">
    <property type="component" value="Unassembled WGS sequence"/>
</dbReference>
<dbReference type="InterPro" id="IPR011010">
    <property type="entry name" value="DNA_brk_join_enz"/>
</dbReference>